<protein>
    <submittedName>
        <fullName evidence="2">Uncharacterized protein</fullName>
    </submittedName>
</protein>
<evidence type="ECO:0000313" key="2">
    <source>
        <dbReference type="EMBL" id="PKA46789.1"/>
    </source>
</evidence>
<reference evidence="2 3" key="1">
    <citation type="journal article" date="2017" name="Nature">
        <title>The Apostasia genome and the evolution of orchids.</title>
        <authorList>
            <person name="Zhang G.Q."/>
            <person name="Liu K.W."/>
            <person name="Li Z."/>
            <person name="Lohaus R."/>
            <person name="Hsiao Y.Y."/>
            <person name="Niu S.C."/>
            <person name="Wang J.Y."/>
            <person name="Lin Y.C."/>
            <person name="Xu Q."/>
            <person name="Chen L.J."/>
            <person name="Yoshida K."/>
            <person name="Fujiwara S."/>
            <person name="Wang Z.W."/>
            <person name="Zhang Y.Q."/>
            <person name="Mitsuda N."/>
            <person name="Wang M."/>
            <person name="Liu G.H."/>
            <person name="Pecoraro L."/>
            <person name="Huang H.X."/>
            <person name="Xiao X.J."/>
            <person name="Lin M."/>
            <person name="Wu X.Y."/>
            <person name="Wu W.L."/>
            <person name="Chen Y.Y."/>
            <person name="Chang S.B."/>
            <person name="Sakamoto S."/>
            <person name="Ohme-Takagi M."/>
            <person name="Yagi M."/>
            <person name="Zeng S.J."/>
            <person name="Shen C.Y."/>
            <person name="Yeh C.M."/>
            <person name="Luo Y.B."/>
            <person name="Tsai W.C."/>
            <person name="Van de Peer Y."/>
            <person name="Liu Z.J."/>
        </authorList>
    </citation>
    <scope>NUCLEOTIDE SEQUENCE [LARGE SCALE GENOMIC DNA]</scope>
    <source>
        <strain evidence="3">cv. Shenzhen</strain>
        <tissue evidence="2">Stem</tissue>
    </source>
</reference>
<proteinExistence type="predicted"/>
<keyword evidence="3" id="KW-1185">Reference proteome</keyword>
<gene>
    <name evidence="2" type="ORF">AXF42_Ash015683</name>
</gene>
<dbReference type="EMBL" id="KZ453894">
    <property type="protein sequence ID" value="PKA46789.1"/>
    <property type="molecule type" value="Genomic_DNA"/>
</dbReference>
<accession>A0A2H9ZU11</accession>
<dbReference type="Proteomes" id="UP000236161">
    <property type="component" value="Unassembled WGS sequence"/>
</dbReference>
<evidence type="ECO:0000313" key="3">
    <source>
        <dbReference type="Proteomes" id="UP000236161"/>
    </source>
</evidence>
<feature type="coiled-coil region" evidence="1">
    <location>
        <begin position="13"/>
        <end position="44"/>
    </location>
</feature>
<name>A0A2H9ZU11_9ASPA</name>
<organism evidence="2 3">
    <name type="scientific">Apostasia shenzhenica</name>
    <dbReference type="NCBI Taxonomy" id="1088818"/>
    <lineage>
        <taxon>Eukaryota</taxon>
        <taxon>Viridiplantae</taxon>
        <taxon>Streptophyta</taxon>
        <taxon>Embryophyta</taxon>
        <taxon>Tracheophyta</taxon>
        <taxon>Spermatophyta</taxon>
        <taxon>Magnoliopsida</taxon>
        <taxon>Liliopsida</taxon>
        <taxon>Asparagales</taxon>
        <taxon>Orchidaceae</taxon>
        <taxon>Apostasioideae</taxon>
        <taxon>Apostasia</taxon>
    </lineage>
</organism>
<sequence>MVEARVIEQGHPIRQQGEEIRALKAQLKASNKALREKLNKVTEVQEATIAAKSAAAMEIYKISLPCKKERLDKIRMTWKCLASTLNP</sequence>
<keyword evidence="1" id="KW-0175">Coiled coil</keyword>
<evidence type="ECO:0000256" key="1">
    <source>
        <dbReference type="SAM" id="Coils"/>
    </source>
</evidence>
<dbReference type="AlphaFoldDB" id="A0A2H9ZU11"/>